<sequence length="538" mass="55666">MVEPLADRVLALTLADEPGQLAALLLDRPRWEGPLDVEAAFGGRTPEGAAPLHAAAVGGRSACLAALLAAGAPSARVEPSGHTALHLACQGGHVACAAQLLAAFPGDVNVETARGHTPLMVCLETTHGDASRAAATARLLLRRGADPMRRRPTEAAGVLANAALYECCLLGRDALCRALCEGYDVAAQVAYKTRGQSHNCFHAACDRGHARCLQAVLAACGASSEGTRAAARALISGADGDGACPIHLAAHSGAAACVRLLLDFDACLLGLRMNASHQTPLYLACARGHLETVEVLLGHASDEAAEAPEFTPLHAAAASGAADVCALVLSARPELLRIEDPDHRTPLATAVSHGKLESARLLAIAGAAPRYGAVDLVDEAHARNLPALAAWLRDICVFRAADEPLPVLCFAPDLGATHVRALLRAGAAADVVAIRALGDAVADGADDAAPAPPPPPLAAATRPWQPATHELFPRAARVRAYVALVVLRRRLPGLLVVDRVLPFAVDRGGARVDEQAALMALVLGRRPFTLAERLRGVP</sequence>
<evidence type="ECO:0000313" key="5">
    <source>
        <dbReference type="Proteomes" id="UP000789595"/>
    </source>
</evidence>
<proteinExistence type="predicted"/>
<dbReference type="PROSITE" id="PS50088">
    <property type="entry name" value="ANK_REPEAT"/>
    <property type="match status" value="4"/>
</dbReference>
<dbReference type="Proteomes" id="UP000789595">
    <property type="component" value="Unassembled WGS sequence"/>
</dbReference>
<keyword evidence="5" id="KW-1185">Reference proteome</keyword>
<reference evidence="4" key="1">
    <citation type="submission" date="2021-11" db="EMBL/GenBank/DDBJ databases">
        <authorList>
            <consortium name="Genoscope - CEA"/>
            <person name="William W."/>
        </authorList>
    </citation>
    <scope>NUCLEOTIDE SEQUENCE</scope>
</reference>
<dbReference type="InterPro" id="IPR036770">
    <property type="entry name" value="Ankyrin_rpt-contain_sf"/>
</dbReference>
<dbReference type="EMBL" id="CAKKNE010000002">
    <property type="protein sequence ID" value="CAH0367936.1"/>
    <property type="molecule type" value="Genomic_DNA"/>
</dbReference>
<organism evidence="4 5">
    <name type="scientific">Pelagomonas calceolata</name>
    <dbReference type="NCBI Taxonomy" id="35677"/>
    <lineage>
        <taxon>Eukaryota</taxon>
        <taxon>Sar</taxon>
        <taxon>Stramenopiles</taxon>
        <taxon>Ochrophyta</taxon>
        <taxon>Pelagophyceae</taxon>
        <taxon>Pelagomonadales</taxon>
        <taxon>Pelagomonadaceae</taxon>
        <taxon>Pelagomonas</taxon>
    </lineage>
</organism>
<evidence type="ECO:0000313" key="4">
    <source>
        <dbReference type="EMBL" id="CAH0367936.1"/>
    </source>
</evidence>
<evidence type="ECO:0000256" key="2">
    <source>
        <dbReference type="ARBA" id="ARBA00023043"/>
    </source>
</evidence>
<dbReference type="PROSITE" id="PS50297">
    <property type="entry name" value="ANK_REP_REGION"/>
    <property type="match status" value="4"/>
</dbReference>
<comment type="caution">
    <text evidence="4">The sequence shown here is derived from an EMBL/GenBank/DDBJ whole genome shotgun (WGS) entry which is preliminary data.</text>
</comment>
<dbReference type="Gene3D" id="1.25.40.20">
    <property type="entry name" value="Ankyrin repeat-containing domain"/>
    <property type="match status" value="3"/>
</dbReference>
<gene>
    <name evidence="4" type="ORF">PECAL_2P09810</name>
</gene>
<accession>A0A8J2SHN9</accession>
<feature type="repeat" description="ANK" evidence="3">
    <location>
        <begin position="80"/>
        <end position="113"/>
    </location>
</feature>
<keyword evidence="1" id="KW-0677">Repeat</keyword>
<protein>
    <submittedName>
        <fullName evidence="4">Uncharacterized protein</fullName>
    </submittedName>
</protein>
<evidence type="ECO:0000256" key="1">
    <source>
        <dbReference type="ARBA" id="ARBA00022737"/>
    </source>
</evidence>
<feature type="repeat" description="ANK" evidence="3">
    <location>
        <begin position="241"/>
        <end position="266"/>
    </location>
</feature>
<dbReference type="PANTHER" id="PTHR24198:SF165">
    <property type="entry name" value="ANKYRIN REPEAT-CONTAINING PROTEIN-RELATED"/>
    <property type="match status" value="1"/>
</dbReference>
<dbReference type="AlphaFoldDB" id="A0A8J2SHN9"/>
<feature type="repeat" description="ANK" evidence="3">
    <location>
        <begin position="47"/>
        <end position="72"/>
    </location>
</feature>
<feature type="repeat" description="ANK" evidence="3">
    <location>
        <begin position="276"/>
        <end position="302"/>
    </location>
</feature>
<dbReference type="SMART" id="SM00248">
    <property type="entry name" value="ANK"/>
    <property type="match status" value="8"/>
</dbReference>
<dbReference type="SUPFAM" id="SSF48403">
    <property type="entry name" value="Ankyrin repeat"/>
    <property type="match status" value="1"/>
</dbReference>
<evidence type="ECO:0000256" key="3">
    <source>
        <dbReference type="PROSITE-ProRule" id="PRU00023"/>
    </source>
</evidence>
<dbReference type="InterPro" id="IPR002110">
    <property type="entry name" value="Ankyrin_rpt"/>
</dbReference>
<dbReference type="PANTHER" id="PTHR24198">
    <property type="entry name" value="ANKYRIN REPEAT AND PROTEIN KINASE DOMAIN-CONTAINING PROTEIN"/>
    <property type="match status" value="1"/>
</dbReference>
<name>A0A8J2SHN9_9STRA</name>
<dbReference type="Pfam" id="PF12796">
    <property type="entry name" value="Ank_2"/>
    <property type="match status" value="2"/>
</dbReference>
<keyword evidence="2 3" id="KW-0040">ANK repeat</keyword>